<feature type="chain" id="PRO_5012471904" description="Outer membrane protein assembly factor BamE domain-containing protein" evidence="3">
    <location>
        <begin position="29"/>
        <end position="157"/>
    </location>
</feature>
<dbReference type="InterPro" id="IPR007450">
    <property type="entry name" value="BamE_dom"/>
</dbReference>
<dbReference type="GO" id="GO:0019867">
    <property type="term" value="C:outer membrane"/>
    <property type="evidence" value="ECO:0007669"/>
    <property type="project" value="InterPro"/>
</dbReference>
<evidence type="ECO:0000256" key="2">
    <source>
        <dbReference type="ARBA" id="ARBA00023136"/>
    </source>
</evidence>
<dbReference type="Pfam" id="PF04355">
    <property type="entry name" value="BamE"/>
    <property type="match status" value="1"/>
</dbReference>
<keyword evidence="2" id="KW-0472">Membrane</keyword>
<feature type="signal peptide" evidence="3">
    <location>
        <begin position="1"/>
        <end position="28"/>
    </location>
</feature>
<organism evidence="5 6">
    <name type="scientific">Brunnivagina elsteri CCALA 953</name>
    <dbReference type="NCBI Taxonomy" id="987040"/>
    <lineage>
        <taxon>Bacteria</taxon>
        <taxon>Bacillati</taxon>
        <taxon>Cyanobacteriota</taxon>
        <taxon>Cyanophyceae</taxon>
        <taxon>Nostocales</taxon>
        <taxon>Calotrichaceae</taxon>
        <taxon>Brunnivagina</taxon>
    </lineage>
</organism>
<proteinExistence type="predicted"/>
<reference evidence="5 6" key="1">
    <citation type="submission" date="2017-08" db="EMBL/GenBank/DDBJ databases">
        <title>Draft genome sequence of filamentous cyanobacterium Calothrix elsteri CCALA 953.</title>
        <authorList>
            <person name="Gagunashvili A.N."/>
            <person name="Elster J."/>
            <person name="Andresson O.S."/>
        </authorList>
    </citation>
    <scope>NUCLEOTIDE SEQUENCE [LARGE SCALE GENOMIC DNA]</scope>
    <source>
        <strain evidence="5 6">CCALA 953</strain>
    </source>
</reference>
<accession>A0A2A2TQ94</accession>
<keyword evidence="6" id="KW-1185">Reference proteome</keyword>
<gene>
    <name evidence="5" type="ORF">CK510_00400</name>
</gene>
<dbReference type="InterPro" id="IPR037873">
    <property type="entry name" value="BamE-like"/>
</dbReference>
<dbReference type="Proteomes" id="UP000218238">
    <property type="component" value="Unassembled WGS sequence"/>
</dbReference>
<sequence length="157" mass="16991">MMKKIILTTILTSLVSLSFTASPNPILAQPSATTEAQSNIVPLAKVGLGKIRPGMTEQQVRSILGSPTSTKTEFSRGVGENIRTLKYPSISLSLVPHSDKPKSFFVYQFITRSRKFTTPTGIKVGSAQSEVIKTYGKPPIFLKSWGFVAIANPASSF</sequence>
<protein>
    <recommendedName>
        <fullName evidence="4">Outer membrane protein assembly factor BamE domain-containing protein</fullName>
    </recommendedName>
</protein>
<evidence type="ECO:0000313" key="5">
    <source>
        <dbReference type="EMBL" id="PAX60706.1"/>
    </source>
</evidence>
<evidence type="ECO:0000313" key="6">
    <source>
        <dbReference type="Proteomes" id="UP000218238"/>
    </source>
</evidence>
<evidence type="ECO:0000259" key="4">
    <source>
        <dbReference type="Pfam" id="PF04355"/>
    </source>
</evidence>
<dbReference type="AlphaFoldDB" id="A0A2A2TQ94"/>
<evidence type="ECO:0000256" key="3">
    <source>
        <dbReference type="SAM" id="SignalP"/>
    </source>
</evidence>
<dbReference type="Gene3D" id="3.30.1450.10">
    <property type="match status" value="1"/>
</dbReference>
<evidence type="ECO:0000256" key="1">
    <source>
        <dbReference type="ARBA" id="ARBA00022729"/>
    </source>
</evidence>
<dbReference type="OrthoDB" id="511499at2"/>
<comment type="caution">
    <text evidence="5">The sequence shown here is derived from an EMBL/GenBank/DDBJ whole genome shotgun (WGS) entry which is preliminary data.</text>
</comment>
<keyword evidence="1 3" id="KW-0732">Signal</keyword>
<name>A0A2A2TQ94_9CYAN</name>
<dbReference type="EMBL" id="NTFS01000002">
    <property type="protein sequence ID" value="PAX60706.1"/>
    <property type="molecule type" value="Genomic_DNA"/>
</dbReference>
<feature type="domain" description="Outer membrane protein assembly factor BamE" evidence="4">
    <location>
        <begin position="48"/>
        <end position="71"/>
    </location>
</feature>
<dbReference type="RefSeq" id="WP_095719786.1">
    <property type="nucleotide sequence ID" value="NZ_NTFS01000002.1"/>
</dbReference>